<keyword evidence="6" id="KW-0143">Chaperone</keyword>
<evidence type="ECO:0000256" key="7">
    <source>
        <dbReference type="ARBA" id="ARBA00038171"/>
    </source>
</evidence>
<dbReference type="GO" id="GO:0046872">
    <property type="term" value="F:metal ion binding"/>
    <property type="evidence" value="ECO:0007669"/>
    <property type="project" value="UniProtKB-KW"/>
</dbReference>
<proteinExistence type="inferred from homology"/>
<evidence type="ECO:0000313" key="10">
    <source>
        <dbReference type="Proteomes" id="UP000799421"/>
    </source>
</evidence>
<dbReference type="InterPro" id="IPR051881">
    <property type="entry name" value="Copper_transport_ATOX1-like"/>
</dbReference>
<dbReference type="OrthoDB" id="689350at2759"/>
<comment type="similarity">
    <text evidence="7">Belongs to the ATX1 family.</text>
</comment>
<keyword evidence="4" id="KW-0186">Copper</keyword>
<sequence>MTCDGCKNAVERNVNKIVGIDKVTADVDTNTVTVLAREGEVDFRYVLEQIKKTGKKVNSAKLNDEPQPL</sequence>
<dbReference type="Pfam" id="PF00403">
    <property type="entry name" value="HMA"/>
    <property type="match status" value="1"/>
</dbReference>
<evidence type="ECO:0000256" key="1">
    <source>
        <dbReference type="ARBA" id="ARBA00022448"/>
    </source>
</evidence>
<dbReference type="GO" id="GO:0006825">
    <property type="term" value="P:copper ion transport"/>
    <property type="evidence" value="ECO:0007669"/>
    <property type="project" value="UniProtKB-KW"/>
</dbReference>
<dbReference type="PANTHER" id="PTHR46365:SF1">
    <property type="entry name" value="COPPER TRANSPORT PROTEIN ATOX1"/>
    <property type="match status" value="1"/>
</dbReference>
<gene>
    <name evidence="9" type="ORF">K470DRAFT_254293</name>
</gene>
<evidence type="ECO:0000313" key="9">
    <source>
        <dbReference type="EMBL" id="KAF2863979.1"/>
    </source>
</evidence>
<keyword evidence="2" id="KW-0479">Metal-binding</keyword>
<dbReference type="Gene3D" id="3.30.70.100">
    <property type="match status" value="1"/>
</dbReference>
<dbReference type="InterPro" id="IPR036163">
    <property type="entry name" value="HMA_dom_sf"/>
</dbReference>
<evidence type="ECO:0000256" key="3">
    <source>
        <dbReference type="ARBA" id="ARBA00022796"/>
    </source>
</evidence>
<evidence type="ECO:0000256" key="6">
    <source>
        <dbReference type="ARBA" id="ARBA00023186"/>
    </source>
</evidence>
<keyword evidence="5" id="KW-0406">Ion transport</keyword>
<evidence type="ECO:0000259" key="8">
    <source>
        <dbReference type="PROSITE" id="PS50846"/>
    </source>
</evidence>
<evidence type="ECO:0000256" key="4">
    <source>
        <dbReference type="ARBA" id="ARBA00023008"/>
    </source>
</evidence>
<dbReference type="InterPro" id="IPR006121">
    <property type="entry name" value="HMA_dom"/>
</dbReference>
<dbReference type="GO" id="GO:0005829">
    <property type="term" value="C:cytosol"/>
    <property type="evidence" value="ECO:0007669"/>
    <property type="project" value="TreeGrafter"/>
</dbReference>
<keyword evidence="3" id="KW-0187">Copper transport</keyword>
<reference evidence="9" key="1">
    <citation type="journal article" date="2020" name="Stud. Mycol.">
        <title>101 Dothideomycetes genomes: a test case for predicting lifestyles and emergence of pathogens.</title>
        <authorList>
            <person name="Haridas S."/>
            <person name="Albert R."/>
            <person name="Binder M."/>
            <person name="Bloem J."/>
            <person name="Labutti K."/>
            <person name="Salamov A."/>
            <person name="Andreopoulos B."/>
            <person name="Baker S."/>
            <person name="Barry K."/>
            <person name="Bills G."/>
            <person name="Bluhm B."/>
            <person name="Cannon C."/>
            <person name="Castanera R."/>
            <person name="Culley D."/>
            <person name="Daum C."/>
            <person name="Ezra D."/>
            <person name="Gonzalez J."/>
            <person name="Henrissat B."/>
            <person name="Kuo A."/>
            <person name="Liang C."/>
            <person name="Lipzen A."/>
            <person name="Lutzoni F."/>
            <person name="Magnuson J."/>
            <person name="Mondo S."/>
            <person name="Nolan M."/>
            <person name="Ohm R."/>
            <person name="Pangilinan J."/>
            <person name="Park H.-J."/>
            <person name="Ramirez L."/>
            <person name="Alfaro M."/>
            <person name="Sun H."/>
            <person name="Tritt A."/>
            <person name="Yoshinaga Y."/>
            <person name="Zwiers L.-H."/>
            <person name="Turgeon B."/>
            <person name="Goodwin S."/>
            <person name="Spatafora J."/>
            <person name="Crous P."/>
            <person name="Grigoriev I."/>
        </authorList>
    </citation>
    <scope>NUCLEOTIDE SEQUENCE</scope>
    <source>
        <strain evidence="9">CBS 480.64</strain>
    </source>
</reference>
<protein>
    <submittedName>
        <fullName evidence="9">Heavy-metal-associated domain-containing protein</fullName>
    </submittedName>
</protein>
<dbReference type="CDD" id="cd00371">
    <property type="entry name" value="HMA"/>
    <property type="match status" value="1"/>
</dbReference>
<organism evidence="9 10">
    <name type="scientific">Piedraia hortae CBS 480.64</name>
    <dbReference type="NCBI Taxonomy" id="1314780"/>
    <lineage>
        <taxon>Eukaryota</taxon>
        <taxon>Fungi</taxon>
        <taxon>Dikarya</taxon>
        <taxon>Ascomycota</taxon>
        <taxon>Pezizomycotina</taxon>
        <taxon>Dothideomycetes</taxon>
        <taxon>Dothideomycetidae</taxon>
        <taxon>Capnodiales</taxon>
        <taxon>Piedraiaceae</taxon>
        <taxon>Piedraia</taxon>
    </lineage>
</organism>
<dbReference type="GO" id="GO:0016531">
    <property type="term" value="F:copper chaperone activity"/>
    <property type="evidence" value="ECO:0007669"/>
    <property type="project" value="TreeGrafter"/>
</dbReference>
<feature type="domain" description="HMA" evidence="8">
    <location>
        <begin position="1"/>
        <end position="58"/>
    </location>
</feature>
<dbReference type="EMBL" id="MU005958">
    <property type="protein sequence ID" value="KAF2863979.1"/>
    <property type="molecule type" value="Genomic_DNA"/>
</dbReference>
<accession>A0A6A7CA73</accession>
<dbReference type="SUPFAM" id="SSF55008">
    <property type="entry name" value="HMA, heavy metal-associated domain"/>
    <property type="match status" value="1"/>
</dbReference>
<dbReference type="PROSITE" id="PS50846">
    <property type="entry name" value="HMA_2"/>
    <property type="match status" value="1"/>
</dbReference>
<keyword evidence="10" id="KW-1185">Reference proteome</keyword>
<name>A0A6A7CA73_9PEZI</name>
<evidence type="ECO:0000256" key="2">
    <source>
        <dbReference type="ARBA" id="ARBA00022723"/>
    </source>
</evidence>
<dbReference type="AlphaFoldDB" id="A0A6A7CA73"/>
<keyword evidence="1" id="KW-0813">Transport</keyword>
<dbReference type="PANTHER" id="PTHR46365">
    <property type="entry name" value="COPPER TRANSPORT PROTEIN ATOX1"/>
    <property type="match status" value="1"/>
</dbReference>
<evidence type="ECO:0000256" key="5">
    <source>
        <dbReference type="ARBA" id="ARBA00023065"/>
    </source>
</evidence>
<dbReference type="Proteomes" id="UP000799421">
    <property type="component" value="Unassembled WGS sequence"/>
</dbReference>